<dbReference type="PANTHER" id="PTHR10336:SF159">
    <property type="entry name" value="1-PHOSPHATIDYLINOSITOL 4,5-BISPHOSPHATE PHOSPHODIESTERASE GAMMA"/>
    <property type="match status" value="1"/>
</dbReference>
<dbReference type="SUPFAM" id="SSF49562">
    <property type="entry name" value="C2 domain (Calcium/lipid-binding domain, CaLB)"/>
    <property type="match status" value="1"/>
</dbReference>
<evidence type="ECO:0000313" key="3">
    <source>
        <dbReference type="Proteomes" id="UP000054560"/>
    </source>
</evidence>
<dbReference type="InterPro" id="IPR035892">
    <property type="entry name" value="C2_domain_sf"/>
</dbReference>
<dbReference type="Pfam" id="PF00168">
    <property type="entry name" value="C2"/>
    <property type="match status" value="1"/>
</dbReference>
<dbReference type="GO" id="GO:0048015">
    <property type="term" value="P:phosphatidylinositol-mediated signaling"/>
    <property type="evidence" value="ECO:0007669"/>
    <property type="project" value="TreeGrafter"/>
</dbReference>
<reference evidence="2 3" key="1">
    <citation type="submission" date="2011-02" db="EMBL/GenBank/DDBJ databases">
        <title>The Genome Sequence of Sphaeroforma arctica JP610.</title>
        <authorList>
            <consortium name="The Broad Institute Genome Sequencing Platform"/>
            <person name="Russ C."/>
            <person name="Cuomo C."/>
            <person name="Young S.K."/>
            <person name="Zeng Q."/>
            <person name="Gargeya S."/>
            <person name="Alvarado L."/>
            <person name="Berlin A."/>
            <person name="Chapman S.B."/>
            <person name="Chen Z."/>
            <person name="Freedman E."/>
            <person name="Gellesch M."/>
            <person name="Goldberg J."/>
            <person name="Griggs A."/>
            <person name="Gujja S."/>
            <person name="Heilman E."/>
            <person name="Heiman D."/>
            <person name="Howarth C."/>
            <person name="Mehta T."/>
            <person name="Neiman D."/>
            <person name="Pearson M."/>
            <person name="Roberts A."/>
            <person name="Saif S."/>
            <person name="Shea T."/>
            <person name="Shenoy N."/>
            <person name="Sisk P."/>
            <person name="Stolte C."/>
            <person name="Sykes S."/>
            <person name="White J."/>
            <person name="Yandava C."/>
            <person name="Burger G."/>
            <person name="Gray M.W."/>
            <person name="Holland P.W.H."/>
            <person name="King N."/>
            <person name="Lang F.B.F."/>
            <person name="Roger A.J."/>
            <person name="Ruiz-Trillo I."/>
            <person name="Haas B."/>
            <person name="Nusbaum C."/>
            <person name="Birren B."/>
        </authorList>
    </citation>
    <scope>NUCLEOTIDE SEQUENCE [LARGE SCALE GENOMIC DNA]</scope>
    <source>
        <strain evidence="2 3">JP610</strain>
    </source>
</reference>
<dbReference type="PANTHER" id="PTHR10336">
    <property type="entry name" value="PHOSPHOINOSITIDE-SPECIFIC PHOSPHOLIPASE C FAMILY PROTEIN"/>
    <property type="match status" value="1"/>
</dbReference>
<dbReference type="SMART" id="SM00239">
    <property type="entry name" value="C2"/>
    <property type="match status" value="1"/>
</dbReference>
<dbReference type="AlphaFoldDB" id="A0A0L0GF13"/>
<accession>A0A0L0GF13</accession>
<dbReference type="GO" id="GO:0004435">
    <property type="term" value="F:phosphatidylinositol-4,5-bisphosphate phospholipase C activity"/>
    <property type="evidence" value="ECO:0007669"/>
    <property type="project" value="TreeGrafter"/>
</dbReference>
<dbReference type="PROSITE" id="PS50004">
    <property type="entry name" value="C2"/>
    <property type="match status" value="1"/>
</dbReference>
<organism evidence="2 3">
    <name type="scientific">Sphaeroforma arctica JP610</name>
    <dbReference type="NCBI Taxonomy" id="667725"/>
    <lineage>
        <taxon>Eukaryota</taxon>
        <taxon>Ichthyosporea</taxon>
        <taxon>Ichthyophonida</taxon>
        <taxon>Sphaeroforma</taxon>
    </lineage>
</organism>
<dbReference type="InterPro" id="IPR001192">
    <property type="entry name" value="PI-PLC_fam"/>
</dbReference>
<dbReference type="Proteomes" id="UP000054560">
    <property type="component" value="Unassembled WGS sequence"/>
</dbReference>
<evidence type="ECO:0000259" key="1">
    <source>
        <dbReference type="PROSITE" id="PS50004"/>
    </source>
</evidence>
<name>A0A0L0GF13_9EUKA</name>
<dbReference type="Gene3D" id="2.60.40.150">
    <property type="entry name" value="C2 domain"/>
    <property type="match status" value="1"/>
</dbReference>
<dbReference type="InterPro" id="IPR000008">
    <property type="entry name" value="C2_dom"/>
</dbReference>
<dbReference type="GO" id="GO:0051209">
    <property type="term" value="P:release of sequestered calcium ion into cytosol"/>
    <property type="evidence" value="ECO:0007669"/>
    <property type="project" value="TreeGrafter"/>
</dbReference>
<proteinExistence type="predicted"/>
<dbReference type="CDD" id="cd00275">
    <property type="entry name" value="C2_PLC_like"/>
    <property type="match status" value="1"/>
</dbReference>
<dbReference type="EMBL" id="KQ241608">
    <property type="protein sequence ID" value="KNC87469.1"/>
    <property type="molecule type" value="Genomic_DNA"/>
</dbReference>
<dbReference type="STRING" id="667725.A0A0L0GF13"/>
<dbReference type="eggNOG" id="KOG1264">
    <property type="taxonomic scope" value="Eukaryota"/>
</dbReference>
<gene>
    <name evidence="2" type="ORF">SARC_00404</name>
</gene>
<keyword evidence="3" id="KW-1185">Reference proteome</keyword>
<dbReference type="RefSeq" id="XP_014161371.1">
    <property type="nucleotide sequence ID" value="XM_014305896.1"/>
</dbReference>
<protein>
    <recommendedName>
        <fullName evidence="1">C2 domain-containing protein</fullName>
    </recommendedName>
</protein>
<feature type="domain" description="C2" evidence="1">
    <location>
        <begin position="63"/>
        <end position="191"/>
    </location>
</feature>
<evidence type="ECO:0000313" key="2">
    <source>
        <dbReference type="EMBL" id="KNC87469.1"/>
    </source>
</evidence>
<dbReference type="GO" id="GO:0046488">
    <property type="term" value="P:phosphatidylinositol metabolic process"/>
    <property type="evidence" value="ECO:0007669"/>
    <property type="project" value="TreeGrafter"/>
</dbReference>
<dbReference type="GO" id="GO:0032587">
    <property type="term" value="C:ruffle membrane"/>
    <property type="evidence" value="ECO:0007669"/>
    <property type="project" value="TreeGrafter"/>
</dbReference>
<dbReference type="OrthoDB" id="269822at2759"/>
<dbReference type="GeneID" id="25900908"/>
<sequence>MFFPQTPTNFKLISGIILAQAPSCLIPVHTLTSMLALVGWLVAVHRYVLKPPSMLTPGSQFDPDDYTTFGHDRYGGIKPVKITIEILAGKHLNTLKGTPTPFVEIDVVGTDIDSEQKYRTSGKTSAGVQSNGLCPHWEMEVFQMTILYPDLALIRLSVMDEGVFGEPQAFAHACVPVRCLRAGLRSIPLVNGLGEPLEMSALLVRCELEPHQLVLEEKVGVLVQL</sequence>